<dbReference type="AlphaFoldDB" id="A0A396JT14"/>
<dbReference type="Proteomes" id="UP000265566">
    <property type="component" value="Chromosome 1"/>
</dbReference>
<organism evidence="1">
    <name type="scientific">Medicago truncatula</name>
    <name type="common">Barrel medic</name>
    <name type="synonym">Medicago tribuloides</name>
    <dbReference type="NCBI Taxonomy" id="3880"/>
    <lineage>
        <taxon>Eukaryota</taxon>
        <taxon>Viridiplantae</taxon>
        <taxon>Streptophyta</taxon>
        <taxon>Embryophyta</taxon>
        <taxon>Tracheophyta</taxon>
        <taxon>Spermatophyta</taxon>
        <taxon>Magnoliopsida</taxon>
        <taxon>eudicotyledons</taxon>
        <taxon>Gunneridae</taxon>
        <taxon>Pentapetalae</taxon>
        <taxon>rosids</taxon>
        <taxon>fabids</taxon>
        <taxon>Fabales</taxon>
        <taxon>Fabaceae</taxon>
        <taxon>Papilionoideae</taxon>
        <taxon>50 kb inversion clade</taxon>
        <taxon>NPAAA clade</taxon>
        <taxon>Hologalegina</taxon>
        <taxon>IRL clade</taxon>
        <taxon>Trifolieae</taxon>
        <taxon>Medicago</taxon>
    </lineage>
</organism>
<dbReference type="EMBL" id="PSQE01000001">
    <property type="protein sequence ID" value="RHN81456.1"/>
    <property type="molecule type" value="Genomic_DNA"/>
</dbReference>
<accession>A0A396JT14</accession>
<name>A0A396JT14_MEDTR</name>
<proteinExistence type="predicted"/>
<protein>
    <submittedName>
        <fullName evidence="1">Uncharacterized protein</fullName>
    </submittedName>
</protein>
<reference evidence="1" key="1">
    <citation type="journal article" date="2018" name="Nat. Plants">
        <title>Whole-genome landscape of Medicago truncatula symbiotic genes.</title>
        <authorList>
            <person name="Pecrix Y."/>
            <person name="Gamas P."/>
            <person name="Carrere S."/>
        </authorList>
    </citation>
    <scope>NUCLEOTIDE SEQUENCE</scope>
    <source>
        <tissue evidence="1">Leaves</tissue>
    </source>
</reference>
<evidence type="ECO:0000313" key="1">
    <source>
        <dbReference type="EMBL" id="RHN81456.1"/>
    </source>
</evidence>
<comment type="caution">
    <text evidence="1">The sequence shown here is derived from an EMBL/GenBank/DDBJ whole genome shotgun (WGS) entry which is preliminary data.</text>
</comment>
<dbReference type="Gramene" id="rna5502">
    <property type="protein sequence ID" value="RHN81456.1"/>
    <property type="gene ID" value="gene5502"/>
</dbReference>
<gene>
    <name evidence="1" type="ORF">MtrunA17_Chr1g0199291</name>
</gene>
<sequence length="50" mass="5768">MVFFSKRRKNNSLCHHHTAPCLIPVEITSFYMQAPQFLLCITLCGTLVRT</sequence>